<proteinExistence type="predicted"/>
<dbReference type="AlphaFoldDB" id="A0A8K0UPW9"/>
<dbReference type="Proteomes" id="UP000813824">
    <property type="component" value="Unassembled WGS sequence"/>
</dbReference>
<keyword evidence="3" id="KW-1185">Reference proteome</keyword>
<dbReference type="PANTHER" id="PTHR39470:SF1">
    <property type="entry name" value="CHORISMATE SYNTHASE PROTEIN"/>
    <property type="match status" value="1"/>
</dbReference>
<dbReference type="PANTHER" id="PTHR39470">
    <property type="entry name" value="CHROMOSOME 10, WHOLE GENOME SHOTGUN SEQUENCE"/>
    <property type="match status" value="1"/>
</dbReference>
<feature type="transmembrane region" description="Helical" evidence="1">
    <location>
        <begin position="6"/>
        <end position="26"/>
    </location>
</feature>
<evidence type="ECO:0000256" key="1">
    <source>
        <dbReference type="SAM" id="Phobius"/>
    </source>
</evidence>
<dbReference type="EMBL" id="JAEVFJ010000011">
    <property type="protein sequence ID" value="KAH8101782.1"/>
    <property type="molecule type" value="Genomic_DNA"/>
</dbReference>
<keyword evidence="1" id="KW-0812">Transmembrane</keyword>
<evidence type="ECO:0000313" key="2">
    <source>
        <dbReference type="EMBL" id="KAH8101782.1"/>
    </source>
</evidence>
<gene>
    <name evidence="2" type="ORF">BXZ70DRAFT_891280</name>
</gene>
<keyword evidence="1" id="KW-0472">Membrane</keyword>
<evidence type="ECO:0000313" key="3">
    <source>
        <dbReference type="Proteomes" id="UP000813824"/>
    </source>
</evidence>
<keyword evidence="1" id="KW-1133">Transmembrane helix</keyword>
<comment type="caution">
    <text evidence="2">The sequence shown here is derived from an EMBL/GenBank/DDBJ whole genome shotgun (WGS) entry which is preliminary data.</text>
</comment>
<organism evidence="2 3">
    <name type="scientific">Cristinia sonorae</name>
    <dbReference type="NCBI Taxonomy" id="1940300"/>
    <lineage>
        <taxon>Eukaryota</taxon>
        <taxon>Fungi</taxon>
        <taxon>Dikarya</taxon>
        <taxon>Basidiomycota</taxon>
        <taxon>Agaricomycotina</taxon>
        <taxon>Agaricomycetes</taxon>
        <taxon>Agaricomycetidae</taxon>
        <taxon>Agaricales</taxon>
        <taxon>Pleurotineae</taxon>
        <taxon>Stephanosporaceae</taxon>
        <taxon>Cristinia</taxon>
    </lineage>
</organism>
<sequence length="349" mass="38926">MPLINASTDAFLLSAAAANIPLYLFFRRKPSPAESPNRLAFTVLVLIHTTYILYTLMLHWPPNIFQRLKIPLTLPSDTIRTVLLQKAGLDLDATLPKPLESLLTRMSSFDYRTLYVRHGLPSPLFGQSAMQDCEYCTSYDEFALYALPGPLLEYIRETAFLGLLTITGSHRERWRTYAIAGLVCAAVMEGYTTAVQPIKIPRNGLGVFMLHDNLWLCRQILFLVLPLIIHITRPVPPTVVDPSVTLLQAQNHLQATLTRLTSLKYTRGAIMRDPSLRASATEWWEKQKVHGEVVREDETVQRLAEKMGYGFAGTGEDGKDPKLKANAKLAVNSLTAGLAPPKPVTTAED</sequence>
<dbReference type="OrthoDB" id="4218123at2759"/>
<name>A0A8K0UPW9_9AGAR</name>
<feature type="transmembrane region" description="Helical" evidence="1">
    <location>
        <begin position="38"/>
        <end position="60"/>
    </location>
</feature>
<accession>A0A8K0UPW9</accession>
<protein>
    <submittedName>
        <fullName evidence="2">Uncharacterized protein</fullName>
    </submittedName>
</protein>
<reference evidence="2" key="1">
    <citation type="journal article" date="2021" name="New Phytol.">
        <title>Evolutionary innovations through gain and loss of genes in the ectomycorrhizal Boletales.</title>
        <authorList>
            <person name="Wu G."/>
            <person name="Miyauchi S."/>
            <person name="Morin E."/>
            <person name="Kuo A."/>
            <person name="Drula E."/>
            <person name="Varga T."/>
            <person name="Kohler A."/>
            <person name="Feng B."/>
            <person name="Cao Y."/>
            <person name="Lipzen A."/>
            <person name="Daum C."/>
            <person name="Hundley H."/>
            <person name="Pangilinan J."/>
            <person name="Johnson J."/>
            <person name="Barry K."/>
            <person name="LaButti K."/>
            <person name="Ng V."/>
            <person name="Ahrendt S."/>
            <person name="Min B."/>
            <person name="Choi I.G."/>
            <person name="Park H."/>
            <person name="Plett J.M."/>
            <person name="Magnuson J."/>
            <person name="Spatafora J.W."/>
            <person name="Nagy L.G."/>
            <person name="Henrissat B."/>
            <person name="Grigoriev I.V."/>
            <person name="Yang Z.L."/>
            <person name="Xu J."/>
            <person name="Martin F.M."/>
        </authorList>
    </citation>
    <scope>NUCLEOTIDE SEQUENCE</scope>
    <source>
        <strain evidence="2">KKN 215</strain>
    </source>
</reference>